<evidence type="ECO:0000313" key="2">
    <source>
        <dbReference type="Proteomes" id="UP000230551"/>
    </source>
</evidence>
<keyword evidence="1" id="KW-0238">DNA-binding</keyword>
<dbReference type="OrthoDB" id="5524782at2"/>
<dbReference type="RefSeq" id="WP_090587079.1">
    <property type="nucleotide sequence ID" value="NZ_CP104302.1"/>
</dbReference>
<dbReference type="Proteomes" id="UP000230551">
    <property type="component" value="Unassembled WGS sequence"/>
</dbReference>
<evidence type="ECO:0000313" key="1">
    <source>
        <dbReference type="EMBL" id="PIB76255.1"/>
    </source>
</evidence>
<proteinExistence type="predicted"/>
<sequence>MADTPNGLDTATSKEVAEYLRTSEMGLAQLRYKGNGPKFVRVGKRKVIYRWADVLAYLDANTMTRTDDHPKGAA</sequence>
<comment type="caution">
    <text evidence="1">The sequence shown here is derived from an EMBL/GenBank/DDBJ whole genome shotgun (WGS) entry which is preliminary data.</text>
</comment>
<keyword evidence="2" id="KW-1185">Reference proteome</keyword>
<organism evidence="1 2">
    <name type="scientific">Mycolicibacterium brumae</name>
    <dbReference type="NCBI Taxonomy" id="85968"/>
    <lineage>
        <taxon>Bacteria</taxon>
        <taxon>Bacillati</taxon>
        <taxon>Actinomycetota</taxon>
        <taxon>Actinomycetes</taxon>
        <taxon>Mycobacteriales</taxon>
        <taxon>Mycobacteriaceae</taxon>
        <taxon>Mycolicibacterium</taxon>
    </lineage>
</organism>
<protein>
    <submittedName>
        <fullName evidence="1">DNA-binding protein</fullName>
    </submittedName>
</protein>
<name>A0A2G5PD53_9MYCO</name>
<gene>
    <name evidence="1" type="ORF">CQY22_005905</name>
</gene>
<reference evidence="1 2" key="1">
    <citation type="journal article" date="2017" name="Infect. Genet. Evol.">
        <title>The new phylogeny of the genus Mycobacterium: The old and the news.</title>
        <authorList>
            <person name="Tortoli E."/>
            <person name="Fedrizzi T."/>
            <person name="Meehan C.J."/>
            <person name="Trovato A."/>
            <person name="Grottola A."/>
            <person name="Giacobazzi E."/>
            <person name="Serpini G.F."/>
            <person name="Tagliazucchi S."/>
            <person name="Fabio A."/>
            <person name="Bettua C."/>
            <person name="Bertorelli R."/>
            <person name="Frascaro F."/>
            <person name="De Sanctis V."/>
            <person name="Pecorari M."/>
            <person name="Jousson O."/>
            <person name="Segata N."/>
            <person name="Cirillo D.M."/>
        </authorList>
    </citation>
    <scope>NUCLEOTIDE SEQUENCE [LARGE SCALE GENOMIC DNA]</scope>
    <source>
        <strain evidence="1 2">CIP1034565</strain>
    </source>
</reference>
<dbReference type="AlphaFoldDB" id="A0A2G5PD53"/>
<dbReference type="STRING" id="85968.GCA_900073015_01068"/>
<accession>A0A2G5PD53</accession>
<dbReference type="EMBL" id="PDCN02000005">
    <property type="protein sequence ID" value="PIB76255.1"/>
    <property type="molecule type" value="Genomic_DNA"/>
</dbReference>
<dbReference type="GO" id="GO:0003677">
    <property type="term" value="F:DNA binding"/>
    <property type="evidence" value="ECO:0007669"/>
    <property type="project" value="UniProtKB-KW"/>
</dbReference>